<dbReference type="Proteomes" id="UP000188147">
    <property type="component" value="Chromosome"/>
</dbReference>
<evidence type="ECO:0000313" key="4">
    <source>
        <dbReference type="Proteomes" id="UP000188147"/>
    </source>
</evidence>
<dbReference type="EMBL" id="CP016329">
    <property type="protein sequence ID" value="AQN80351.1"/>
    <property type="molecule type" value="Genomic_DNA"/>
</dbReference>
<organism evidence="3 4">
    <name type="scientific">Leuconostoc garlicum</name>
    <dbReference type="NCBI Taxonomy" id="255248"/>
    <lineage>
        <taxon>Bacteria</taxon>
        <taxon>Bacillati</taxon>
        <taxon>Bacillota</taxon>
        <taxon>Bacilli</taxon>
        <taxon>Lactobacillales</taxon>
        <taxon>Lactobacillaceae</taxon>
        <taxon>Leuconostoc</taxon>
    </lineage>
</organism>
<evidence type="ECO:0000313" key="3">
    <source>
        <dbReference type="EMBL" id="AQN80351.1"/>
    </source>
</evidence>
<gene>
    <name evidence="3" type="ORF">A9176_08325</name>
</gene>
<keyword evidence="1" id="KW-0812">Transmembrane</keyword>
<feature type="transmembrane region" description="Helical" evidence="1">
    <location>
        <begin position="190"/>
        <end position="208"/>
    </location>
</feature>
<feature type="transmembrane region" description="Helical" evidence="1">
    <location>
        <begin position="257"/>
        <end position="281"/>
    </location>
</feature>
<dbReference type="InterPro" id="IPR002656">
    <property type="entry name" value="Acyl_transf_3_dom"/>
</dbReference>
<feature type="transmembrane region" description="Helical" evidence="1">
    <location>
        <begin position="43"/>
        <end position="66"/>
    </location>
</feature>
<feature type="domain" description="Acyltransferase 3" evidence="2">
    <location>
        <begin position="4"/>
        <end position="275"/>
    </location>
</feature>
<feature type="transmembrane region" description="Helical" evidence="1">
    <location>
        <begin position="72"/>
        <end position="93"/>
    </location>
</feature>
<sequence>MLETLGKIGVDLFVLITGYYSLNAKPKLQKVFQLTNKVRLYSFSIFVILIFYGQIQFGPRLLISALTPTLRFVYWFITIYVILYLCSGYLAILIKSLNKSQVQKLILFSVLIFMVIPTFLLSWDSLLTDLIPVFFLGLYIRIYQVSDKFLKFLKIGSVLSIVFILFCVVIADSLSLFFEKEIFITSATRFIVTESSPLAFILAAYIFSRTVILKARNNKLINWAGGSALAIYLIQDYEPFRPVLWENIFHVRAFTESMVTPIFMIYSILVIIVIVVGAILIDKFLNLLLSRPALLLLALEMKVTHYTIQFFKRIIVKLTGYQPNL</sequence>
<reference evidence="3 4" key="1">
    <citation type="submission" date="2016-06" db="EMBL/GenBank/DDBJ databases">
        <authorList>
            <person name="Kim H.J."/>
        </authorList>
    </citation>
    <scope>NUCLEOTIDE SEQUENCE [LARGE SCALE GENOMIC DNA]</scope>
    <source>
        <strain evidence="3 4">KFRI01</strain>
    </source>
</reference>
<evidence type="ECO:0000256" key="1">
    <source>
        <dbReference type="SAM" id="Phobius"/>
    </source>
</evidence>
<feature type="transmembrane region" description="Helical" evidence="1">
    <location>
        <begin position="158"/>
        <end position="178"/>
    </location>
</feature>
<name>A0ABM6HVF5_9LACO</name>
<dbReference type="Pfam" id="PF01757">
    <property type="entry name" value="Acyl_transf_3"/>
    <property type="match status" value="1"/>
</dbReference>
<keyword evidence="4" id="KW-1185">Reference proteome</keyword>
<accession>A0ABM6HVF5</accession>
<keyword evidence="1" id="KW-1133">Transmembrane helix</keyword>
<keyword evidence="1" id="KW-0472">Membrane</keyword>
<protein>
    <recommendedName>
        <fullName evidence="2">Acyltransferase 3 domain-containing protein</fullName>
    </recommendedName>
</protein>
<feature type="transmembrane region" description="Helical" evidence="1">
    <location>
        <begin position="105"/>
        <end position="123"/>
    </location>
</feature>
<evidence type="ECO:0000259" key="2">
    <source>
        <dbReference type="Pfam" id="PF01757"/>
    </source>
</evidence>
<proteinExistence type="predicted"/>